<organism evidence="2 3">
    <name type="scientific">Araneus ventricosus</name>
    <name type="common">Orbweaver spider</name>
    <name type="synonym">Epeira ventricosa</name>
    <dbReference type="NCBI Taxonomy" id="182803"/>
    <lineage>
        <taxon>Eukaryota</taxon>
        <taxon>Metazoa</taxon>
        <taxon>Ecdysozoa</taxon>
        <taxon>Arthropoda</taxon>
        <taxon>Chelicerata</taxon>
        <taxon>Arachnida</taxon>
        <taxon>Araneae</taxon>
        <taxon>Araneomorphae</taxon>
        <taxon>Entelegynae</taxon>
        <taxon>Araneoidea</taxon>
        <taxon>Araneidae</taxon>
        <taxon>Araneus</taxon>
    </lineage>
</organism>
<feature type="chain" id="PRO_5021186146" description="Secreted protein" evidence="1">
    <location>
        <begin position="20"/>
        <end position="112"/>
    </location>
</feature>
<keyword evidence="1" id="KW-0732">Signal</keyword>
<dbReference type="EMBL" id="BGPR01000654">
    <property type="protein sequence ID" value="GBM30231.1"/>
    <property type="molecule type" value="Genomic_DNA"/>
</dbReference>
<feature type="signal peptide" evidence="1">
    <location>
        <begin position="1"/>
        <end position="19"/>
    </location>
</feature>
<reference evidence="2 3" key="1">
    <citation type="journal article" date="2019" name="Sci. Rep.">
        <title>Orb-weaving spider Araneus ventricosus genome elucidates the spidroin gene catalogue.</title>
        <authorList>
            <person name="Kono N."/>
            <person name="Nakamura H."/>
            <person name="Ohtoshi R."/>
            <person name="Moran D.A.P."/>
            <person name="Shinohara A."/>
            <person name="Yoshida Y."/>
            <person name="Fujiwara M."/>
            <person name="Mori M."/>
            <person name="Tomita M."/>
            <person name="Arakawa K."/>
        </authorList>
    </citation>
    <scope>NUCLEOTIDE SEQUENCE [LARGE SCALE GENOMIC DNA]</scope>
</reference>
<gene>
    <name evidence="2" type="ORF">AVEN_165827_1</name>
</gene>
<sequence>MALIAAHFSYRCFIQGVLALLFFSRENCEKRPLKQRVTQVRASRHCILRLPTVSTSVVHLQTERWPSDKVSASGFEGLCRRNPIPMETVVWWAPLSQIILWGTNVSPVEAWN</sequence>
<accession>A0A4Y2EMY2</accession>
<evidence type="ECO:0008006" key="4">
    <source>
        <dbReference type="Google" id="ProtNLM"/>
    </source>
</evidence>
<dbReference type="Proteomes" id="UP000499080">
    <property type="component" value="Unassembled WGS sequence"/>
</dbReference>
<keyword evidence="3" id="KW-1185">Reference proteome</keyword>
<evidence type="ECO:0000313" key="3">
    <source>
        <dbReference type="Proteomes" id="UP000499080"/>
    </source>
</evidence>
<evidence type="ECO:0000313" key="2">
    <source>
        <dbReference type="EMBL" id="GBM30231.1"/>
    </source>
</evidence>
<dbReference type="AlphaFoldDB" id="A0A4Y2EMY2"/>
<protein>
    <recommendedName>
        <fullName evidence="4">Secreted protein</fullName>
    </recommendedName>
</protein>
<comment type="caution">
    <text evidence="2">The sequence shown here is derived from an EMBL/GenBank/DDBJ whole genome shotgun (WGS) entry which is preliminary data.</text>
</comment>
<evidence type="ECO:0000256" key="1">
    <source>
        <dbReference type="SAM" id="SignalP"/>
    </source>
</evidence>
<name>A0A4Y2EMY2_ARAVE</name>
<proteinExistence type="predicted"/>